<sequence length="102" mass="10983">MKSKIFKIVLPAFALMLAITASLAFTSVENDAAEQTPLEGWYLNNDTPPVCTKVITTPPGSDVNCQTSGADVCTLFIPGQGLKTIYADNQCDNLRVLFRIGS</sequence>
<accession>A0ABU7XTE7</accession>
<dbReference type="RefSeq" id="WP_303305506.1">
    <property type="nucleotide sequence ID" value="NZ_JAODOP010000004.1"/>
</dbReference>
<dbReference type="Proteomes" id="UP001337305">
    <property type="component" value="Unassembled WGS sequence"/>
</dbReference>
<evidence type="ECO:0000313" key="2">
    <source>
        <dbReference type="EMBL" id="MEF3833157.1"/>
    </source>
</evidence>
<organism evidence="2 3">
    <name type="scientific">Flavivirga spongiicola</name>
    <dbReference type="NCBI Taxonomy" id="421621"/>
    <lineage>
        <taxon>Bacteria</taxon>
        <taxon>Pseudomonadati</taxon>
        <taxon>Bacteroidota</taxon>
        <taxon>Flavobacteriia</taxon>
        <taxon>Flavobacteriales</taxon>
        <taxon>Flavobacteriaceae</taxon>
        <taxon>Flavivirga</taxon>
    </lineage>
</organism>
<evidence type="ECO:0000313" key="3">
    <source>
        <dbReference type="Proteomes" id="UP001337305"/>
    </source>
</evidence>
<proteinExistence type="predicted"/>
<name>A0ABU7XTE7_9FLAO</name>
<keyword evidence="1" id="KW-0732">Signal</keyword>
<comment type="caution">
    <text evidence="2">The sequence shown here is derived from an EMBL/GenBank/DDBJ whole genome shotgun (WGS) entry which is preliminary data.</text>
</comment>
<feature type="signal peptide" evidence="1">
    <location>
        <begin position="1"/>
        <end position="24"/>
    </location>
</feature>
<dbReference type="Pfam" id="PF20130">
    <property type="entry name" value="DUF6520"/>
    <property type="match status" value="1"/>
</dbReference>
<evidence type="ECO:0000256" key="1">
    <source>
        <dbReference type="SAM" id="SignalP"/>
    </source>
</evidence>
<protein>
    <submittedName>
        <fullName evidence="2">DUF6520 family protein</fullName>
    </submittedName>
</protein>
<feature type="chain" id="PRO_5047417061" evidence="1">
    <location>
        <begin position="25"/>
        <end position="102"/>
    </location>
</feature>
<keyword evidence="3" id="KW-1185">Reference proteome</keyword>
<reference evidence="2 3" key="1">
    <citation type="submission" date="2022-09" db="EMBL/GenBank/DDBJ databases">
        <title>Genome sequencing of Flavivirga sp. MEBiC05379.</title>
        <authorList>
            <person name="Oh H.-M."/>
            <person name="Kwon K.K."/>
            <person name="Park M.J."/>
            <person name="Yang S.-H."/>
        </authorList>
    </citation>
    <scope>NUCLEOTIDE SEQUENCE [LARGE SCALE GENOMIC DNA]</scope>
    <source>
        <strain evidence="2 3">MEBiC05379</strain>
    </source>
</reference>
<gene>
    <name evidence="2" type="ORF">N1F79_08440</name>
</gene>
<dbReference type="InterPro" id="IPR045391">
    <property type="entry name" value="DUF6520"/>
</dbReference>
<dbReference type="EMBL" id="JAODOP010000004">
    <property type="protein sequence ID" value="MEF3833157.1"/>
    <property type="molecule type" value="Genomic_DNA"/>
</dbReference>